<keyword evidence="1" id="KW-1133">Transmembrane helix</keyword>
<feature type="domain" description="Glycosyltransferase RgtA/B/C/D-like" evidence="2">
    <location>
        <begin position="109"/>
        <end position="245"/>
    </location>
</feature>
<name>A0A5J4KD45_9CHLR</name>
<feature type="transmembrane region" description="Helical" evidence="1">
    <location>
        <begin position="326"/>
        <end position="344"/>
    </location>
</feature>
<protein>
    <recommendedName>
        <fullName evidence="2">Glycosyltransferase RgtA/B/C/D-like domain-containing protein</fullName>
    </recommendedName>
</protein>
<evidence type="ECO:0000313" key="4">
    <source>
        <dbReference type="Proteomes" id="UP000326912"/>
    </source>
</evidence>
<keyword evidence="1" id="KW-0812">Transmembrane</keyword>
<feature type="transmembrane region" description="Helical" evidence="1">
    <location>
        <begin position="536"/>
        <end position="556"/>
    </location>
</feature>
<feature type="transmembrane region" description="Helical" evidence="1">
    <location>
        <begin position="463"/>
        <end position="481"/>
    </location>
</feature>
<dbReference type="PANTHER" id="PTHR41710:SF2">
    <property type="entry name" value="GLYCOSYL TRANSFERASE FAMILY 39_83 DOMAIN-CONTAINING PROTEIN"/>
    <property type="match status" value="1"/>
</dbReference>
<dbReference type="InterPro" id="IPR019962">
    <property type="entry name" value="CHP03663"/>
</dbReference>
<dbReference type="AlphaFoldDB" id="A0A5J4KD45"/>
<feature type="transmembrane region" description="Helical" evidence="1">
    <location>
        <begin position="43"/>
        <end position="62"/>
    </location>
</feature>
<dbReference type="RefSeq" id="WP_162004944.1">
    <property type="nucleotide sequence ID" value="NZ_BKZW01000001.1"/>
</dbReference>
<dbReference type="Pfam" id="PF13231">
    <property type="entry name" value="PMT_2"/>
    <property type="match status" value="1"/>
</dbReference>
<evidence type="ECO:0000256" key="1">
    <source>
        <dbReference type="SAM" id="Phobius"/>
    </source>
</evidence>
<feature type="transmembrane region" description="Helical" evidence="1">
    <location>
        <begin position="381"/>
        <end position="399"/>
    </location>
</feature>
<dbReference type="PANTHER" id="PTHR41710">
    <property type="entry name" value="GLYCOSYL TRANSFERASE, FAMILY 39"/>
    <property type="match status" value="1"/>
</dbReference>
<dbReference type="Proteomes" id="UP000326912">
    <property type="component" value="Unassembled WGS sequence"/>
</dbReference>
<dbReference type="InterPro" id="IPR038731">
    <property type="entry name" value="RgtA/B/C-like"/>
</dbReference>
<feature type="transmembrane region" description="Helical" evidence="1">
    <location>
        <begin position="274"/>
        <end position="295"/>
    </location>
</feature>
<keyword evidence="4" id="KW-1185">Reference proteome</keyword>
<dbReference type="EMBL" id="BKZW01000001">
    <property type="protein sequence ID" value="GER86798.1"/>
    <property type="molecule type" value="Genomic_DNA"/>
</dbReference>
<feature type="transmembrane region" description="Helical" evidence="1">
    <location>
        <begin position="163"/>
        <end position="184"/>
    </location>
</feature>
<feature type="transmembrane region" description="Helical" evidence="1">
    <location>
        <begin position="136"/>
        <end position="156"/>
    </location>
</feature>
<proteinExistence type="predicted"/>
<feature type="transmembrane region" description="Helical" evidence="1">
    <location>
        <begin position="431"/>
        <end position="451"/>
    </location>
</feature>
<feature type="transmembrane region" description="Helical" evidence="1">
    <location>
        <begin position="487"/>
        <end position="515"/>
    </location>
</feature>
<evidence type="ECO:0000313" key="3">
    <source>
        <dbReference type="EMBL" id="GER86798.1"/>
    </source>
</evidence>
<sequence>MNINKDTSSMVEIIEQVRGNTLADPGKGRKREFRLRLPTREQWLRWLPFLAIILLGALLRFWQLNLKPAHHDESLHAYFSLQLMHNLQHWQACFDPKTTCYQYDPLLHGPFQFHIIALVYQVCQWLGVPDHGVNDVTLRIAAASLGTIIVGLPYFIRDYLGGRLTALLACFILAISPCMVYFSRFAREDIYMACFTLLLVVAAGRYVRNHKGRWLVIGALAFVLSYATKEATFLSIAVFGSFLIGLICWEIGARVAFRSRFKTDTALGLYAPRTAAPVSILLLLMICAPLARWFFNWMKEASIYINTNTTTANAMVKDLKSQTVAILPWLGLALMCYVLVCWILEQFKKPVKPVKRSWTSRIEPVSQPVLHTVVTMPRRHWFWALVAGSFLFVLLYSVVFTNLAGGVGDGIWQGLYYWLQQQQVARGGQPWYYYLILIPLYEQIGIVFGIAGVIRCLRHPDPFRLFLVYWFVGTVGIYSWAGEKMPWLMIHMVMPMILLAAIGLEPLLNNVRLLVTNRREYTKSVRNQVQSNRRKGTVVGTILGTIIAIGLLVLTLQNMFQVTFVHSADGPHEMMIYVQTTTDVQTVMKKIDLVDEKKYQGKHHTNIGVMSEVSWPFFWYLRDYPNVCYGFPTSCADANPDIIITGGDNLDKNQVHDSPGSSSGKSSSYLFHRYHLRSWWDEGYKPKACVPSGANSCQGEPSWGGVGPLLWLSYGDTPPDGALFNPVLASTHVWDWWWTRQPFGSTAGTTDMGFFMRSDLGVNP</sequence>
<feature type="transmembrane region" description="Helical" evidence="1">
    <location>
        <begin position="190"/>
        <end position="207"/>
    </location>
</feature>
<accession>A0A5J4KD45</accession>
<organism evidence="3 4">
    <name type="scientific">Dictyobacter vulcani</name>
    <dbReference type="NCBI Taxonomy" id="2607529"/>
    <lineage>
        <taxon>Bacteria</taxon>
        <taxon>Bacillati</taxon>
        <taxon>Chloroflexota</taxon>
        <taxon>Ktedonobacteria</taxon>
        <taxon>Ktedonobacterales</taxon>
        <taxon>Dictyobacteraceae</taxon>
        <taxon>Dictyobacter</taxon>
    </lineage>
</organism>
<comment type="caution">
    <text evidence="3">The sequence shown here is derived from an EMBL/GenBank/DDBJ whole genome shotgun (WGS) entry which is preliminary data.</text>
</comment>
<dbReference type="NCBIfam" id="TIGR03663">
    <property type="entry name" value="flippase activity-associated protein Agl23"/>
    <property type="match status" value="1"/>
</dbReference>
<evidence type="ECO:0000259" key="2">
    <source>
        <dbReference type="Pfam" id="PF13231"/>
    </source>
</evidence>
<feature type="transmembrane region" description="Helical" evidence="1">
    <location>
        <begin position="234"/>
        <end position="253"/>
    </location>
</feature>
<gene>
    <name evidence="3" type="ORF">KDW_09600</name>
</gene>
<keyword evidence="1" id="KW-0472">Membrane</keyword>
<reference evidence="3 4" key="1">
    <citation type="submission" date="2019-10" db="EMBL/GenBank/DDBJ databases">
        <title>Dictyobacter vulcani sp. nov., within the class Ktedonobacteria, isolated from soil of volcanic Mt. Zao.</title>
        <authorList>
            <person name="Zheng Y."/>
            <person name="Wang C.M."/>
            <person name="Sakai Y."/>
            <person name="Abe K."/>
            <person name="Yokota A."/>
            <person name="Yabe S."/>
        </authorList>
    </citation>
    <scope>NUCLEOTIDE SEQUENCE [LARGE SCALE GENOMIC DNA]</scope>
    <source>
        <strain evidence="3 4">W12</strain>
    </source>
</reference>